<evidence type="ECO:0000256" key="11">
    <source>
        <dbReference type="ARBA" id="ARBA00022723"/>
    </source>
</evidence>
<dbReference type="UniPathway" id="UPA00988"/>
<dbReference type="SUPFAM" id="SSF50978">
    <property type="entry name" value="WD40 repeat-like"/>
    <property type="match status" value="1"/>
</dbReference>
<keyword evidence="18" id="KW-0464">Manganese</keyword>
<evidence type="ECO:0000256" key="26">
    <source>
        <dbReference type="SAM" id="MobiDB-lite"/>
    </source>
</evidence>
<dbReference type="PANTHER" id="PTHR13720">
    <property type="entry name" value="WD-40 REPEAT PROTEIN"/>
    <property type="match status" value="1"/>
</dbReference>
<dbReference type="SUPFAM" id="SSF50998">
    <property type="entry name" value="Quinoprotein alcohol dehydrogenase-like"/>
    <property type="match status" value="1"/>
</dbReference>
<dbReference type="InterPro" id="IPR043130">
    <property type="entry name" value="CDP-OH_PTrfase_TM_dom"/>
</dbReference>
<comment type="subcellular location">
    <subcellularLocation>
        <location evidence="3">Cell projection</location>
        <location evidence="3">Cilium</location>
    </subcellularLocation>
    <subcellularLocation>
        <location evidence="4">Membrane</location>
        <topology evidence="4">Multi-pass membrane protein</topology>
    </subcellularLocation>
</comment>
<evidence type="ECO:0000256" key="15">
    <source>
        <dbReference type="ARBA" id="ARBA00023098"/>
    </source>
</evidence>
<dbReference type="SUPFAM" id="SSF53254">
    <property type="entry name" value="Phosphoglycerate mutase-like"/>
    <property type="match status" value="1"/>
</dbReference>
<sequence>MPLPMTMSIQFEDGTRVAVNHGPAFVEIPLVISGSHQPSDIRRLLHELFIRHQDESRGPPPTSKAFLDTLPVETWAEKDLAAKYSDCAICLSDYECNETVLTLPCEHLFHKECGMRWLAEHNICPTCRFQLPSQQDEETDKTDRQADAGYSAREVGTQTNEQELTSGEDSAMSRGQIRTHQQILATSVEPYRVVRRRISERTDEASAPTCNLNHDLDALMDAEADALVEEWKEMEAEHDRTFLTTDRRKEKDMISGVYSERSNVEKHQEMVNSTINDLRKRLEQIEMELSVRQSEVVDDNSMRSSDTLVQTESNLAQLDIDTISMATAKHVFLYVPNLVGYLRVILSLYSLSIALVDYKTSLVCYACSFACDYFDGLFARWLNQCSSFGAVLDMVTDRCSTAGLLFILAHLYPAKSIYFLYILLLDFSSHWMHMYSSRGHHKTGLHERNFLLRVYYGCYPLFGYCCVGSEVFYMLLYILAFDASYKIPLIQLPLTHLCYIVCLPACVMKNIINLAQLFSAANAIATEDAEKINTKTRRIGALSLAWTFGLNANLVNGVHNLSTATDHKIFYPAAHVGIVYDLKDKTQKVLQGHCHAISACVVSEDKRWIVTADRGADSLIAFWDAITGHSVFTIEKPHLHGVEALDLSPDARFLATLGSAYKTDDSSPDDSKAHQEKIPARQELSIWDWNAATRQQRMLKPLCMSHVATEDAQRAIRFSTFNHYEIITTGCQRIIFWNWQERRLVFHSPSLVQRNFRQAIGNFTQSIFVPNSTQAVTGTDDGDIVLWESQVATVKAEKTVTSRIGSMERKATKVIRLAPSVNKTKKTAISCLVDMNGYLVIGASDGSVRFFDFEFRLLAWFENINAGPISSISFALASVETGQLEVEQDEPFLVPNFIVSTLFAFVVELEAELFREHKGGEHCGTLLLQGASDDIHGLAMHPFHDQFAVSTYSGTLQLWDLKSHRLVMVNKFNPKRFRPQCLAFSPDGKRLFVGFTNGIVKMVHPQSFEIAARFTHLKGSPITMLRVSPDSTLLVAVDSMLHVGMWRKNDGLMAHESSIKAEGIIAVIDKVLDEDERSWVFLGRCKSHSRPITGMDFSMSSTTPYRLVSVGEDRTIVEYCMRQSNASNGIVLTQDPVIVEQDAIPTACCWHPETAEAKEDLIIIANNEYKVKLYNANNKLCRKTTLGPLLGSSINRLIPINPHESVHYCAYTTPEKVVGLLKLPLDGNPHRLMGLIAHPGEITNAEVSADGRFLVTAGGNDRTIHVWEMDTERLDDIEKEGGSGLKPFYELLEGGKNGAFFNDIVDYFYYAQVRTQGECTTEERVITHQIPLESIPQVVRALGYYPSEDEIKNMLSEVKYSTFSSTTKTVHSIGLQDLVKLYINHRPVFEVDKGAIQKAFEALGGGENGDTSISWKVLESKLLQEGDQMTYIELQSCLEALVATEYHGKEANYNLQVTADTFVDEILEFVIGRNDEFSGSFLRVVDHKEHYEDAAGSSQPQLASVEKVDGVKHDTLSSVYFRRRLQEDPEKKSLMEKIFNEKNMIGLSMIESLLPPAYGMVAPYLHSQKLPDTKVNKTVDSRAHAVKLIANESILSSPLVNLSSELSSLDIKLQQLTVPSSVSTNDCAIVLVHGISLMENYFRSHCVLPRNNASNDARNGSPSLHSKEAELVLLQEARGALGASRSVLAGSIQHLVASRHVTTILFIAFEDSSLEKYELPLETSKSVSFFDFATDMIFLEARMDKTTCTIDSVERKISGHLIHCNPAPSNSAVVIFDALTPLLEDHQVADVVSFLQRLRKNTAIGSVIARHSTSCVSKSSSFALASNASALLWIETISSIQAYPVLAKERRQTIPTGKDGFILTIRNKNNGMSSETMESFRIDDSQLSLERMDNPEAEQDNTMDIASGDTRAHTKNLTFNVHTSDVEKIAKQKMKLPYQHRGSHVMSCDSTIPNERLLFYIDDDDLEWDDDDVDGDLDTFLRSIEMEKQIVLIRDELTVEIRFIANSDIVGDAGSCILTKVHCELSAREGRYMLSGHISLLDHHFKLILDDCGIDIYHDENLFVMLEIRQKMPSPRMYRFSTSSSGHRKQWTQMISLIKTKQKNLSMLSKLEKARTTTTKSESHHTNKLYRSIQPQYHVVHLVLIRHGHYTNALDPVSSDAEQVLSKIGRQQARLTATHLARTFGAPANRQDVSIHHSDMARAVETASIVSSSFPDCAVQVSPLLREGWPGSPFRSKTAETHKPAATRSNNDLERMDQAVGKYFDSSSEEHEVTVRLTICHANLIRYFICHVLGVSPKRIWGHFEINHCSITRIEFLQCISVENERNPDAVDELFSLIL</sequence>
<dbReference type="Proteomes" id="UP000053237">
    <property type="component" value="Unassembled WGS sequence"/>
</dbReference>
<feature type="compositionally biased region" description="Polar residues" evidence="26">
    <location>
        <begin position="156"/>
        <end position="168"/>
    </location>
</feature>
<feature type="transmembrane region" description="Helical" evidence="27">
    <location>
        <begin position="461"/>
        <end position="481"/>
    </location>
</feature>
<dbReference type="Pfam" id="PF10483">
    <property type="entry name" value="Elong_Iki1"/>
    <property type="match status" value="1"/>
</dbReference>
<evidence type="ECO:0000256" key="20">
    <source>
        <dbReference type="ARBA" id="ARBA00023273"/>
    </source>
</evidence>
<dbReference type="GO" id="GO:0008654">
    <property type="term" value="P:phospholipid biosynthetic process"/>
    <property type="evidence" value="ECO:0007669"/>
    <property type="project" value="UniProtKB-KW"/>
</dbReference>
<keyword evidence="22" id="KW-0862">Zinc</keyword>
<keyword evidence="10 27" id="KW-0812">Transmembrane</keyword>
<evidence type="ECO:0000256" key="22">
    <source>
        <dbReference type="PROSITE-ProRule" id="PRU00175"/>
    </source>
</evidence>
<comment type="similarity">
    <text evidence="5 24">Belongs to the CDP-alcohol phosphatidyltransferase class-I family.</text>
</comment>
<dbReference type="InterPro" id="IPR011047">
    <property type="entry name" value="Quinoprotein_ADH-like_sf"/>
</dbReference>
<dbReference type="InterPro" id="IPR048254">
    <property type="entry name" value="CDP_ALCOHOL_P_TRANSF_CS"/>
</dbReference>
<dbReference type="Pfam" id="PF00400">
    <property type="entry name" value="WD40"/>
    <property type="match status" value="2"/>
</dbReference>
<keyword evidence="17" id="KW-0594">Phospholipid biosynthesis</keyword>
<feature type="transmembrane region" description="Helical" evidence="27">
    <location>
        <begin position="331"/>
        <end position="355"/>
    </location>
</feature>
<keyword evidence="11" id="KW-0479">Metal-binding</keyword>
<dbReference type="STRING" id="65357.A0A024G1J5"/>
<evidence type="ECO:0000256" key="18">
    <source>
        <dbReference type="ARBA" id="ARBA00023211"/>
    </source>
</evidence>
<dbReference type="GO" id="GO:0031514">
    <property type="term" value="C:motile cilium"/>
    <property type="evidence" value="ECO:0007669"/>
    <property type="project" value="TreeGrafter"/>
</dbReference>
<comment type="caution">
    <text evidence="29">The sequence shown here is derived from an EMBL/GenBank/DDBJ whole genome shotgun (WGS) entry which is preliminary data.</text>
</comment>
<evidence type="ECO:0000256" key="21">
    <source>
        <dbReference type="ARBA" id="ARBA00040994"/>
    </source>
</evidence>
<evidence type="ECO:0000256" key="13">
    <source>
        <dbReference type="ARBA" id="ARBA00022842"/>
    </source>
</evidence>
<comment type="cofactor">
    <cofactor evidence="1">
        <name>Mn(2+)</name>
        <dbReference type="ChEBI" id="CHEBI:29035"/>
    </cofactor>
</comment>
<reference evidence="29 30" key="1">
    <citation type="submission" date="2012-05" db="EMBL/GenBank/DDBJ databases">
        <title>Recombination and specialization in a pathogen metapopulation.</title>
        <authorList>
            <person name="Gardiner A."/>
            <person name="Kemen E."/>
            <person name="Schultz-Larsen T."/>
            <person name="MacLean D."/>
            <person name="Van Oosterhout C."/>
            <person name="Jones J.D.G."/>
        </authorList>
    </citation>
    <scope>NUCLEOTIDE SEQUENCE [LARGE SCALE GENOMIC DNA]</scope>
    <source>
        <strain evidence="29 30">Ac Nc2</strain>
    </source>
</reference>
<evidence type="ECO:0000256" key="3">
    <source>
        <dbReference type="ARBA" id="ARBA00004138"/>
    </source>
</evidence>
<keyword evidence="20" id="KW-0966">Cell projection</keyword>
<dbReference type="InterPro" id="IPR013083">
    <property type="entry name" value="Znf_RING/FYVE/PHD"/>
</dbReference>
<gene>
    <name evidence="29" type="ORF">BN9_009710</name>
</gene>
<evidence type="ECO:0000256" key="19">
    <source>
        <dbReference type="ARBA" id="ARBA00023264"/>
    </source>
</evidence>
<evidence type="ECO:0000256" key="1">
    <source>
        <dbReference type="ARBA" id="ARBA00001936"/>
    </source>
</evidence>
<feature type="repeat" description="WD" evidence="23">
    <location>
        <begin position="1235"/>
        <end position="1277"/>
    </location>
</feature>
<evidence type="ECO:0000256" key="23">
    <source>
        <dbReference type="PROSITE-ProRule" id="PRU00221"/>
    </source>
</evidence>
<dbReference type="GO" id="GO:0033588">
    <property type="term" value="C:elongator holoenzyme complex"/>
    <property type="evidence" value="ECO:0007669"/>
    <property type="project" value="InterPro"/>
</dbReference>
<proteinExistence type="inferred from homology"/>
<dbReference type="Gene3D" id="1.20.120.1760">
    <property type="match status" value="1"/>
</dbReference>
<evidence type="ECO:0000256" key="14">
    <source>
        <dbReference type="ARBA" id="ARBA00022989"/>
    </source>
</evidence>
<evidence type="ECO:0000256" key="16">
    <source>
        <dbReference type="ARBA" id="ARBA00023136"/>
    </source>
</evidence>
<evidence type="ECO:0000256" key="12">
    <source>
        <dbReference type="ARBA" id="ARBA00022737"/>
    </source>
</evidence>
<dbReference type="Pfam" id="PF00300">
    <property type="entry name" value="His_Phos_1"/>
    <property type="match status" value="1"/>
</dbReference>
<dbReference type="PANTHER" id="PTHR13720:SF13">
    <property type="entry name" value="CILIA- AND FLAGELLA-ASSOCIATED PROTEIN 251"/>
    <property type="match status" value="1"/>
</dbReference>
<dbReference type="InterPro" id="IPR015943">
    <property type="entry name" value="WD40/YVTN_repeat-like_dom_sf"/>
</dbReference>
<feature type="repeat" description="WD" evidence="23">
    <location>
        <begin position="928"/>
        <end position="969"/>
    </location>
</feature>
<dbReference type="Gene3D" id="3.30.40.10">
    <property type="entry name" value="Zinc/RING finger domain, C3HC4 (zinc finger)"/>
    <property type="match status" value="1"/>
</dbReference>
<evidence type="ECO:0000256" key="25">
    <source>
        <dbReference type="SAM" id="Coils"/>
    </source>
</evidence>
<dbReference type="InterPro" id="IPR019775">
    <property type="entry name" value="WD40_repeat_CS"/>
</dbReference>
<dbReference type="SMART" id="SM00855">
    <property type="entry name" value="PGAM"/>
    <property type="match status" value="1"/>
</dbReference>
<evidence type="ECO:0000256" key="24">
    <source>
        <dbReference type="RuleBase" id="RU003750"/>
    </source>
</evidence>
<evidence type="ECO:0000256" key="4">
    <source>
        <dbReference type="ARBA" id="ARBA00004141"/>
    </source>
</evidence>
<dbReference type="InterPro" id="IPR036322">
    <property type="entry name" value="WD40_repeat_dom_sf"/>
</dbReference>
<feature type="region of interest" description="Disordered" evidence="26">
    <location>
        <begin position="134"/>
        <end position="177"/>
    </location>
</feature>
<feature type="domain" description="RING-type" evidence="28">
    <location>
        <begin position="87"/>
        <end position="128"/>
    </location>
</feature>
<dbReference type="Gene3D" id="2.130.10.10">
    <property type="entry name" value="YVTN repeat-like/Quinoprotein amine dehydrogenase"/>
    <property type="match status" value="2"/>
</dbReference>
<dbReference type="InterPro" id="IPR000462">
    <property type="entry name" value="CDP-OH_P_trans"/>
</dbReference>
<evidence type="ECO:0000256" key="10">
    <source>
        <dbReference type="ARBA" id="ARBA00022692"/>
    </source>
</evidence>
<dbReference type="InterPro" id="IPR001841">
    <property type="entry name" value="Znf_RING"/>
</dbReference>
<evidence type="ECO:0000256" key="17">
    <source>
        <dbReference type="ARBA" id="ARBA00023209"/>
    </source>
</evidence>
<dbReference type="GO" id="GO:0003881">
    <property type="term" value="F:CDP-diacylglycerol-inositol 3-phosphatidyltransferase activity"/>
    <property type="evidence" value="ECO:0007669"/>
    <property type="project" value="UniProtKB-EC"/>
</dbReference>
<accession>A0A024G1J5</accession>
<keyword evidence="19" id="KW-1208">Phospholipid metabolism</keyword>
<dbReference type="Pfam" id="PF01066">
    <property type="entry name" value="CDP-OH_P_transf"/>
    <property type="match status" value="1"/>
</dbReference>
<dbReference type="GO" id="GO:0016020">
    <property type="term" value="C:membrane"/>
    <property type="evidence" value="ECO:0007669"/>
    <property type="project" value="UniProtKB-SubCell"/>
</dbReference>
<keyword evidence="30" id="KW-1185">Reference proteome</keyword>
<organism evidence="29 30">
    <name type="scientific">Albugo candida</name>
    <dbReference type="NCBI Taxonomy" id="65357"/>
    <lineage>
        <taxon>Eukaryota</taxon>
        <taxon>Sar</taxon>
        <taxon>Stramenopiles</taxon>
        <taxon>Oomycota</taxon>
        <taxon>Peronosporomycetes</taxon>
        <taxon>Albuginales</taxon>
        <taxon>Albuginaceae</taxon>
        <taxon>Albugo</taxon>
    </lineage>
</organism>
<keyword evidence="15" id="KW-0443">Lipid metabolism</keyword>
<dbReference type="InterPro" id="IPR029033">
    <property type="entry name" value="His_PPase_superfam"/>
</dbReference>
<keyword evidence="13" id="KW-0460">Magnesium</keyword>
<dbReference type="PROSITE" id="PS50089">
    <property type="entry name" value="ZF_RING_2"/>
    <property type="match status" value="1"/>
</dbReference>
<dbReference type="PROSITE" id="PS00678">
    <property type="entry name" value="WD_REPEATS_1"/>
    <property type="match status" value="1"/>
</dbReference>
<dbReference type="InterPro" id="IPR019519">
    <property type="entry name" value="Elp5"/>
</dbReference>
<evidence type="ECO:0000256" key="2">
    <source>
        <dbReference type="ARBA" id="ARBA00001946"/>
    </source>
</evidence>
<keyword evidence="7" id="KW-0444">Lipid biosynthesis</keyword>
<evidence type="ECO:0000256" key="9">
    <source>
        <dbReference type="ARBA" id="ARBA00022679"/>
    </source>
</evidence>
<dbReference type="InterPro" id="IPR050630">
    <property type="entry name" value="WD_repeat_EMAP"/>
</dbReference>
<name>A0A024G1J5_9STRA</name>
<keyword evidence="14 27" id="KW-1133">Transmembrane helix</keyword>
<evidence type="ECO:0000313" key="29">
    <source>
        <dbReference type="EMBL" id="CCI40187.1"/>
    </source>
</evidence>
<dbReference type="PROSITE" id="PS00379">
    <property type="entry name" value="CDP_ALCOHOL_P_TRANSF"/>
    <property type="match status" value="1"/>
</dbReference>
<dbReference type="InterPro" id="IPR001680">
    <property type="entry name" value="WD40_rpt"/>
</dbReference>
<dbReference type="FunFam" id="1.20.120.1760:FF:000003">
    <property type="entry name" value="CDP-diacylglycerol--inositol 3-phosphatidyltransferase"/>
    <property type="match status" value="1"/>
</dbReference>
<dbReference type="GO" id="GO:0008270">
    <property type="term" value="F:zinc ion binding"/>
    <property type="evidence" value="ECO:0007669"/>
    <property type="project" value="UniProtKB-KW"/>
</dbReference>
<dbReference type="InterPro" id="IPR013078">
    <property type="entry name" value="His_Pase_superF_clade-1"/>
</dbReference>
<feature type="coiled-coil region" evidence="25">
    <location>
        <begin position="268"/>
        <end position="295"/>
    </location>
</feature>
<evidence type="ECO:0000256" key="7">
    <source>
        <dbReference type="ARBA" id="ARBA00022516"/>
    </source>
</evidence>
<evidence type="ECO:0000259" key="28">
    <source>
        <dbReference type="PROSITE" id="PS50089"/>
    </source>
</evidence>
<dbReference type="SMART" id="SM00184">
    <property type="entry name" value="RING"/>
    <property type="match status" value="1"/>
</dbReference>
<dbReference type="Gene3D" id="3.40.50.1240">
    <property type="entry name" value="Phosphoglycerate mutase-like"/>
    <property type="match status" value="1"/>
</dbReference>
<evidence type="ECO:0000313" key="30">
    <source>
        <dbReference type="Proteomes" id="UP000053237"/>
    </source>
</evidence>
<dbReference type="Pfam" id="PF13639">
    <property type="entry name" value="zf-RING_2"/>
    <property type="match status" value="1"/>
</dbReference>
<dbReference type="CDD" id="cd07067">
    <property type="entry name" value="HP_PGM_like"/>
    <property type="match status" value="1"/>
</dbReference>
<comment type="cofactor">
    <cofactor evidence="2">
        <name>Mg(2+)</name>
        <dbReference type="ChEBI" id="CHEBI:18420"/>
    </cofactor>
</comment>
<dbReference type="SMART" id="SM00320">
    <property type="entry name" value="WD40"/>
    <property type="match status" value="9"/>
</dbReference>
<keyword evidence="16 27" id="KW-0472">Membrane</keyword>
<feature type="transmembrane region" description="Helical" evidence="27">
    <location>
        <begin position="402"/>
        <end position="424"/>
    </location>
</feature>
<dbReference type="GO" id="GO:0002098">
    <property type="term" value="P:tRNA wobble uridine modification"/>
    <property type="evidence" value="ECO:0007669"/>
    <property type="project" value="InterPro"/>
</dbReference>
<dbReference type="InParanoid" id="A0A024G1J5"/>
<dbReference type="PROSITE" id="PS50082">
    <property type="entry name" value="WD_REPEATS_2"/>
    <property type="match status" value="2"/>
</dbReference>
<keyword evidence="9 24" id="KW-0808">Transferase</keyword>
<keyword evidence="25" id="KW-0175">Coiled coil</keyword>
<evidence type="ECO:0000256" key="27">
    <source>
        <dbReference type="SAM" id="Phobius"/>
    </source>
</evidence>
<dbReference type="SUPFAM" id="SSF57850">
    <property type="entry name" value="RING/U-box"/>
    <property type="match status" value="1"/>
</dbReference>
<dbReference type="CDD" id="cd16461">
    <property type="entry name" value="RING-H2_EL5-like"/>
    <property type="match status" value="1"/>
</dbReference>
<dbReference type="EMBL" id="CAIX01000006">
    <property type="protein sequence ID" value="CCI40187.1"/>
    <property type="molecule type" value="Genomic_DNA"/>
</dbReference>
<evidence type="ECO:0000256" key="5">
    <source>
        <dbReference type="ARBA" id="ARBA00010441"/>
    </source>
</evidence>
<evidence type="ECO:0000256" key="6">
    <source>
        <dbReference type="ARBA" id="ARBA00013212"/>
    </source>
</evidence>
<keyword evidence="8 23" id="KW-0853">WD repeat</keyword>
<keyword evidence="12" id="KW-0677">Repeat</keyword>
<evidence type="ECO:0000256" key="8">
    <source>
        <dbReference type="ARBA" id="ARBA00022574"/>
    </source>
</evidence>
<dbReference type="EC" id="2.7.8.11" evidence="6"/>
<protein>
    <recommendedName>
        <fullName evidence="21">Cilia- and flagella-associated protein 251</fullName>
        <ecNumber evidence="6">2.7.8.11</ecNumber>
    </recommendedName>
</protein>
<keyword evidence="22" id="KW-0863">Zinc-finger</keyword>